<accession>A0A7S7NW86</accession>
<dbReference type="Pfam" id="PF00144">
    <property type="entry name" value="Beta-lactamase"/>
    <property type="match status" value="1"/>
</dbReference>
<name>A0A7S7NW86_PALFE</name>
<evidence type="ECO:0000313" key="2">
    <source>
        <dbReference type="EMBL" id="QOY90961.1"/>
    </source>
</evidence>
<dbReference type="EMBL" id="CP063849">
    <property type="protein sequence ID" value="QOY90961.1"/>
    <property type="molecule type" value="Genomic_DNA"/>
</dbReference>
<evidence type="ECO:0000259" key="1">
    <source>
        <dbReference type="Pfam" id="PF00144"/>
    </source>
</evidence>
<dbReference type="AlphaFoldDB" id="A0A7S7NW86"/>
<dbReference type="KEGG" id="pfer:IRI77_13740"/>
<proteinExistence type="predicted"/>
<gene>
    <name evidence="2" type="ORF">IRI77_13740</name>
</gene>
<sequence length="334" mass="36204">MISRLKSEAPGLMQQGGVPGLSIALIRGGKTVWLHGFGVKDKKTGAPVRTNTVFEAASLSKPVFAYGVLKLVDQGKLDLDTPLSSYLAKPYIPDERIGSITARLVLSHRTGFPNWRGDDGSLPIYFPPGERFSYSGEGYIYLQRVVEQITGKPLEIYMDQAVFKPLGMTNSSYVWKPGFDALTATGYDSKGAPGELWKPKEAGAASSLNTTAKDYALFVDAVLNGKGLSSSALRQMETPEIALDPACRICVKQQPTELSKTLFWGLGWGIQREPKGILLWHWGDNGAFKAFVMADPAGKSGVVIFANGQDALNIAKPIIDIAMDADTLAFAWLK</sequence>
<dbReference type="SUPFAM" id="SSF56601">
    <property type="entry name" value="beta-lactamase/transpeptidase-like"/>
    <property type="match status" value="1"/>
</dbReference>
<evidence type="ECO:0000313" key="3">
    <source>
        <dbReference type="Proteomes" id="UP000593892"/>
    </source>
</evidence>
<feature type="domain" description="Beta-lactamase-related" evidence="1">
    <location>
        <begin position="11"/>
        <end position="310"/>
    </location>
</feature>
<keyword evidence="3" id="KW-1185">Reference proteome</keyword>
<dbReference type="PANTHER" id="PTHR46825:SF9">
    <property type="entry name" value="BETA-LACTAMASE-RELATED DOMAIN-CONTAINING PROTEIN"/>
    <property type="match status" value="1"/>
</dbReference>
<dbReference type="Proteomes" id="UP000593892">
    <property type="component" value="Chromosome"/>
</dbReference>
<dbReference type="RefSeq" id="WP_194452618.1">
    <property type="nucleotide sequence ID" value="NZ_CP063849.1"/>
</dbReference>
<dbReference type="PANTHER" id="PTHR46825">
    <property type="entry name" value="D-ALANYL-D-ALANINE-CARBOXYPEPTIDASE/ENDOPEPTIDASE AMPH"/>
    <property type="match status" value="1"/>
</dbReference>
<dbReference type="Gene3D" id="3.40.710.10">
    <property type="entry name" value="DD-peptidase/beta-lactamase superfamily"/>
    <property type="match status" value="1"/>
</dbReference>
<reference evidence="2 3" key="1">
    <citation type="submission" date="2020-10" db="EMBL/GenBank/DDBJ databases">
        <title>Complete genome sequence of Paludibaculum fermentans P105T, a facultatively anaerobic acidobacterium capable of dissimilatory Fe(III) reduction.</title>
        <authorList>
            <person name="Dedysh S.N."/>
            <person name="Beletsky A.V."/>
            <person name="Kulichevskaya I.S."/>
            <person name="Mardanov A.V."/>
            <person name="Ravin N.V."/>
        </authorList>
    </citation>
    <scope>NUCLEOTIDE SEQUENCE [LARGE SCALE GENOMIC DNA]</scope>
    <source>
        <strain evidence="2 3">P105</strain>
    </source>
</reference>
<dbReference type="InterPro" id="IPR050491">
    <property type="entry name" value="AmpC-like"/>
</dbReference>
<protein>
    <submittedName>
        <fullName evidence="2">Beta-lactamase family protein</fullName>
    </submittedName>
</protein>
<organism evidence="2 3">
    <name type="scientific">Paludibaculum fermentans</name>
    <dbReference type="NCBI Taxonomy" id="1473598"/>
    <lineage>
        <taxon>Bacteria</taxon>
        <taxon>Pseudomonadati</taxon>
        <taxon>Acidobacteriota</taxon>
        <taxon>Terriglobia</taxon>
        <taxon>Bryobacterales</taxon>
        <taxon>Bryobacteraceae</taxon>
        <taxon>Paludibaculum</taxon>
    </lineage>
</organism>
<dbReference type="InterPro" id="IPR001466">
    <property type="entry name" value="Beta-lactam-related"/>
</dbReference>
<dbReference type="InterPro" id="IPR012338">
    <property type="entry name" value="Beta-lactam/transpept-like"/>
</dbReference>